<dbReference type="OMA" id="FTEAYYQ"/>
<dbReference type="InterPro" id="IPR024512">
    <property type="entry name" value="Ser_palmitoyltrfase_ssu-like"/>
</dbReference>
<evidence type="ECO:0000256" key="4">
    <source>
        <dbReference type="ARBA" id="ARBA00022989"/>
    </source>
</evidence>
<keyword evidence="8" id="KW-1185">Reference proteome</keyword>
<evidence type="ECO:0000256" key="6">
    <source>
        <dbReference type="SAM" id="Phobius"/>
    </source>
</evidence>
<name>N1PFI0_DOTSN</name>
<dbReference type="Pfam" id="PF11779">
    <property type="entry name" value="SPT_ssu-like"/>
    <property type="match status" value="1"/>
</dbReference>
<evidence type="ECO:0000256" key="2">
    <source>
        <dbReference type="ARBA" id="ARBA00022692"/>
    </source>
</evidence>
<dbReference type="eggNOG" id="ENOG502SS8V">
    <property type="taxonomic scope" value="Eukaryota"/>
</dbReference>
<organism evidence="7 8">
    <name type="scientific">Dothistroma septosporum (strain NZE10 / CBS 128990)</name>
    <name type="common">Red band needle blight fungus</name>
    <name type="synonym">Mycosphaerella pini</name>
    <dbReference type="NCBI Taxonomy" id="675120"/>
    <lineage>
        <taxon>Eukaryota</taxon>
        <taxon>Fungi</taxon>
        <taxon>Dikarya</taxon>
        <taxon>Ascomycota</taxon>
        <taxon>Pezizomycotina</taxon>
        <taxon>Dothideomycetes</taxon>
        <taxon>Dothideomycetidae</taxon>
        <taxon>Mycosphaerellales</taxon>
        <taxon>Mycosphaerellaceae</taxon>
        <taxon>Dothistroma</taxon>
    </lineage>
</organism>
<dbReference type="OrthoDB" id="202672at2759"/>
<keyword evidence="3" id="KW-0256">Endoplasmic reticulum</keyword>
<evidence type="ECO:0000313" key="7">
    <source>
        <dbReference type="EMBL" id="EME40056.1"/>
    </source>
</evidence>
<keyword evidence="5 6" id="KW-0472">Membrane</keyword>
<evidence type="ECO:0000313" key="8">
    <source>
        <dbReference type="Proteomes" id="UP000016933"/>
    </source>
</evidence>
<proteinExistence type="predicted"/>
<keyword evidence="2 6" id="KW-0812">Transmembrane</keyword>
<sequence>MATFQSCSFPRRPSPKDSNILTAAKYQLHLAYYRYQVNTGQYVMSPGEKVTYNLVVLSLLGLLFFAVYYCLPRSTIAALQRLTYYITGQRQVMLNAVQILDDVVQQNSGGVVASLKDAGVIAALNANDTDVFAMH</sequence>
<keyword evidence="4 6" id="KW-1133">Transmembrane helix</keyword>
<dbReference type="STRING" id="675120.N1PFI0"/>
<comment type="subcellular location">
    <subcellularLocation>
        <location evidence="1">Endoplasmic reticulum membrane</location>
        <topology evidence="1">Multi-pass membrane protein</topology>
    </subcellularLocation>
</comment>
<dbReference type="EMBL" id="KB446544">
    <property type="protein sequence ID" value="EME40056.1"/>
    <property type="molecule type" value="Genomic_DNA"/>
</dbReference>
<dbReference type="Proteomes" id="UP000016933">
    <property type="component" value="Unassembled WGS sequence"/>
</dbReference>
<gene>
    <name evidence="7" type="ORF">DOTSEDRAFT_138027</name>
</gene>
<evidence type="ECO:0000256" key="5">
    <source>
        <dbReference type="ARBA" id="ARBA00023136"/>
    </source>
</evidence>
<evidence type="ECO:0000256" key="1">
    <source>
        <dbReference type="ARBA" id="ARBA00004477"/>
    </source>
</evidence>
<dbReference type="HOGENOM" id="CLU_1928504_0_0_1"/>
<accession>N1PFI0</accession>
<reference evidence="7 8" key="2">
    <citation type="journal article" date="2012" name="PLoS Pathog.">
        <title>Diverse lifestyles and strategies of plant pathogenesis encoded in the genomes of eighteen Dothideomycetes fungi.</title>
        <authorList>
            <person name="Ohm R.A."/>
            <person name="Feau N."/>
            <person name="Henrissat B."/>
            <person name="Schoch C.L."/>
            <person name="Horwitz B.A."/>
            <person name="Barry K.W."/>
            <person name="Condon B.J."/>
            <person name="Copeland A.C."/>
            <person name="Dhillon B."/>
            <person name="Glaser F."/>
            <person name="Hesse C.N."/>
            <person name="Kosti I."/>
            <person name="LaButti K."/>
            <person name="Lindquist E.A."/>
            <person name="Lucas S."/>
            <person name="Salamov A.A."/>
            <person name="Bradshaw R.E."/>
            <person name="Ciuffetti L."/>
            <person name="Hamelin R.C."/>
            <person name="Kema G.H.J."/>
            <person name="Lawrence C."/>
            <person name="Scott J.A."/>
            <person name="Spatafora J.W."/>
            <person name="Turgeon B.G."/>
            <person name="de Wit P.J.G.M."/>
            <person name="Zhong S."/>
            <person name="Goodwin S.B."/>
            <person name="Grigoriev I.V."/>
        </authorList>
    </citation>
    <scope>NUCLEOTIDE SEQUENCE [LARGE SCALE GENOMIC DNA]</scope>
    <source>
        <strain evidence="8">NZE10 / CBS 128990</strain>
    </source>
</reference>
<protein>
    <submittedName>
        <fullName evidence="7">Uncharacterized protein</fullName>
    </submittedName>
</protein>
<feature type="transmembrane region" description="Helical" evidence="6">
    <location>
        <begin position="50"/>
        <end position="71"/>
    </location>
</feature>
<evidence type="ECO:0000256" key="3">
    <source>
        <dbReference type="ARBA" id="ARBA00022824"/>
    </source>
</evidence>
<dbReference type="GO" id="GO:0005789">
    <property type="term" value="C:endoplasmic reticulum membrane"/>
    <property type="evidence" value="ECO:0007669"/>
    <property type="project" value="UniProtKB-SubCell"/>
</dbReference>
<reference evidence="8" key="1">
    <citation type="journal article" date="2012" name="PLoS Genet.">
        <title>The genomes of the fungal plant pathogens Cladosporium fulvum and Dothistroma septosporum reveal adaptation to different hosts and lifestyles but also signatures of common ancestry.</title>
        <authorList>
            <person name="de Wit P.J.G.M."/>
            <person name="van der Burgt A."/>
            <person name="Oekmen B."/>
            <person name="Stergiopoulos I."/>
            <person name="Abd-Elsalam K.A."/>
            <person name="Aerts A.L."/>
            <person name="Bahkali A.H."/>
            <person name="Beenen H.G."/>
            <person name="Chettri P."/>
            <person name="Cox M.P."/>
            <person name="Datema E."/>
            <person name="de Vries R.P."/>
            <person name="Dhillon B."/>
            <person name="Ganley A.R."/>
            <person name="Griffiths S.A."/>
            <person name="Guo Y."/>
            <person name="Hamelin R.C."/>
            <person name="Henrissat B."/>
            <person name="Kabir M.S."/>
            <person name="Jashni M.K."/>
            <person name="Kema G."/>
            <person name="Klaubauf S."/>
            <person name="Lapidus A."/>
            <person name="Levasseur A."/>
            <person name="Lindquist E."/>
            <person name="Mehrabi R."/>
            <person name="Ohm R.A."/>
            <person name="Owen T.J."/>
            <person name="Salamov A."/>
            <person name="Schwelm A."/>
            <person name="Schijlen E."/>
            <person name="Sun H."/>
            <person name="van den Burg H.A."/>
            <person name="van Ham R.C.H.J."/>
            <person name="Zhang S."/>
            <person name="Goodwin S.B."/>
            <person name="Grigoriev I.V."/>
            <person name="Collemare J."/>
            <person name="Bradshaw R.E."/>
        </authorList>
    </citation>
    <scope>NUCLEOTIDE SEQUENCE [LARGE SCALE GENOMIC DNA]</scope>
    <source>
        <strain evidence="8">NZE10 / CBS 128990</strain>
    </source>
</reference>
<dbReference type="AlphaFoldDB" id="N1PFI0"/>